<reference evidence="3" key="1">
    <citation type="submission" date="2016-11" db="EMBL/GenBank/DDBJ databases">
        <authorList>
            <person name="Varghese N."/>
            <person name="Submissions S."/>
        </authorList>
    </citation>
    <scope>NUCLEOTIDE SEQUENCE [LARGE SCALE GENOMIC DNA]</scope>
    <source>
        <strain evidence="3">GAS401</strain>
    </source>
</reference>
<dbReference type="AlphaFoldDB" id="A0A1M7UXJ1"/>
<gene>
    <name evidence="2" type="ORF">SAMN05444170_7309</name>
</gene>
<keyword evidence="1" id="KW-0812">Transmembrane</keyword>
<feature type="transmembrane region" description="Helical" evidence="1">
    <location>
        <begin position="68"/>
        <end position="86"/>
    </location>
</feature>
<organism evidence="2 3">
    <name type="scientific">Bradyrhizobium erythrophlei</name>
    <dbReference type="NCBI Taxonomy" id="1437360"/>
    <lineage>
        <taxon>Bacteria</taxon>
        <taxon>Pseudomonadati</taxon>
        <taxon>Pseudomonadota</taxon>
        <taxon>Alphaproteobacteria</taxon>
        <taxon>Hyphomicrobiales</taxon>
        <taxon>Nitrobacteraceae</taxon>
        <taxon>Bradyrhizobium</taxon>
    </lineage>
</organism>
<keyword evidence="3" id="KW-1185">Reference proteome</keyword>
<proteinExistence type="predicted"/>
<feature type="transmembrane region" description="Helical" evidence="1">
    <location>
        <begin position="35"/>
        <end position="56"/>
    </location>
</feature>
<evidence type="ECO:0000313" key="3">
    <source>
        <dbReference type="Proteomes" id="UP000184096"/>
    </source>
</evidence>
<dbReference type="OrthoDB" id="8264735at2"/>
<keyword evidence="1" id="KW-0472">Membrane</keyword>
<evidence type="ECO:0000256" key="1">
    <source>
        <dbReference type="SAM" id="Phobius"/>
    </source>
</evidence>
<protein>
    <submittedName>
        <fullName evidence="2">Uncharacterized protein</fullName>
    </submittedName>
</protein>
<keyword evidence="1" id="KW-1133">Transmembrane helix</keyword>
<name>A0A1M7UXJ1_9BRAD</name>
<dbReference type="EMBL" id="LT670849">
    <property type="protein sequence ID" value="SHN87674.1"/>
    <property type="molecule type" value="Genomic_DNA"/>
</dbReference>
<accession>A0A1M7UXJ1</accession>
<dbReference type="RefSeq" id="WP_072825466.1">
    <property type="nucleotide sequence ID" value="NZ_LT670849.1"/>
</dbReference>
<dbReference type="Proteomes" id="UP000184096">
    <property type="component" value="Chromosome I"/>
</dbReference>
<sequence length="131" mass="13939">MNPESLHNAITTATSLLSGIAGIWPDFGADDGSTLVMPALAGIAAATTVALTVTIYFQTGYRSYRDMIRHGLVAAIALALLAFAIFDMRNAAIAHLAARTAEPAQFELQWKQTTDRARALAAEMDGHAHRG</sequence>
<evidence type="ECO:0000313" key="2">
    <source>
        <dbReference type="EMBL" id="SHN87674.1"/>
    </source>
</evidence>